<keyword evidence="1" id="KW-1133">Transmembrane helix</keyword>
<reference evidence="2" key="1">
    <citation type="journal article" date="2014" name="Front. Microbiol.">
        <title>High frequency of phylogenetically diverse reductive dehalogenase-homologous genes in deep subseafloor sedimentary metagenomes.</title>
        <authorList>
            <person name="Kawai M."/>
            <person name="Futagami T."/>
            <person name="Toyoda A."/>
            <person name="Takaki Y."/>
            <person name="Nishi S."/>
            <person name="Hori S."/>
            <person name="Arai W."/>
            <person name="Tsubouchi T."/>
            <person name="Morono Y."/>
            <person name="Uchiyama I."/>
            <person name="Ito T."/>
            <person name="Fujiyama A."/>
            <person name="Inagaki F."/>
            <person name="Takami H."/>
        </authorList>
    </citation>
    <scope>NUCLEOTIDE SEQUENCE</scope>
    <source>
        <strain evidence="2">Expedition CK06-06</strain>
    </source>
</reference>
<feature type="transmembrane region" description="Helical" evidence="1">
    <location>
        <begin position="57"/>
        <end position="74"/>
    </location>
</feature>
<comment type="caution">
    <text evidence="2">The sequence shown here is derived from an EMBL/GenBank/DDBJ whole genome shotgun (WGS) entry which is preliminary data.</text>
</comment>
<feature type="transmembrane region" description="Helical" evidence="1">
    <location>
        <begin position="81"/>
        <end position="100"/>
    </location>
</feature>
<accession>X1CNZ6</accession>
<evidence type="ECO:0000313" key="2">
    <source>
        <dbReference type="EMBL" id="GAH10161.1"/>
    </source>
</evidence>
<keyword evidence="1" id="KW-0472">Membrane</keyword>
<dbReference type="AlphaFoldDB" id="X1CNZ6"/>
<feature type="transmembrane region" description="Helical" evidence="1">
    <location>
        <begin position="120"/>
        <end position="140"/>
    </location>
</feature>
<protein>
    <submittedName>
        <fullName evidence="2">Uncharacterized protein</fullName>
    </submittedName>
</protein>
<name>X1CNZ6_9ZZZZ</name>
<organism evidence="2">
    <name type="scientific">marine sediment metagenome</name>
    <dbReference type="NCBI Taxonomy" id="412755"/>
    <lineage>
        <taxon>unclassified sequences</taxon>
        <taxon>metagenomes</taxon>
        <taxon>ecological metagenomes</taxon>
    </lineage>
</organism>
<sequence>MQNENHIPRFVSVVAIALGCIDLMRGFMHTVLLDFAATNIAGFDLTTSLAGDLLQQMGAFGISNYLTGIMLILIGWKARPLALIMLGFIPVAYAIGIAGIKFNSAPYAPSQAAWGGTTFMLVYLAICVITFIAGVWITLYRKKKEKAAKRKMRSIRPMPHWSGAGFDHQQCKG</sequence>
<proteinExistence type="predicted"/>
<feature type="transmembrane region" description="Helical" evidence="1">
    <location>
        <begin position="6"/>
        <end position="24"/>
    </location>
</feature>
<dbReference type="EMBL" id="BART01032364">
    <property type="protein sequence ID" value="GAH10161.1"/>
    <property type="molecule type" value="Genomic_DNA"/>
</dbReference>
<evidence type="ECO:0000256" key="1">
    <source>
        <dbReference type="SAM" id="Phobius"/>
    </source>
</evidence>
<keyword evidence="1" id="KW-0812">Transmembrane</keyword>
<gene>
    <name evidence="2" type="ORF">S01H4_55955</name>
</gene>